<comment type="caution">
    <text evidence="3">The sequence shown here is derived from an EMBL/GenBank/DDBJ whole genome shotgun (WGS) entry which is preliminary data.</text>
</comment>
<accession>A0A9W9PQM9</accession>
<reference evidence="3" key="2">
    <citation type="journal article" date="2023" name="IMA Fungus">
        <title>Comparative genomic study of the Penicillium genus elucidates a diverse pangenome and 15 lateral gene transfer events.</title>
        <authorList>
            <person name="Petersen C."/>
            <person name="Sorensen T."/>
            <person name="Nielsen M.R."/>
            <person name="Sondergaard T.E."/>
            <person name="Sorensen J.L."/>
            <person name="Fitzpatrick D.A."/>
            <person name="Frisvad J.C."/>
            <person name="Nielsen K.L."/>
        </authorList>
    </citation>
    <scope>NUCLEOTIDE SEQUENCE</scope>
    <source>
        <strain evidence="3">IBT 21472</strain>
    </source>
</reference>
<evidence type="ECO:0000313" key="3">
    <source>
        <dbReference type="EMBL" id="KAJ5303143.1"/>
    </source>
</evidence>
<gene>
    <name evidence="3" type="ORF">N7476_009942</name>
</gene>
<evidence type="ECO:0000259" key="2">
    <source>
        <dbReference type="Pfam" id="PF13460"/>
    </source>
</evidence>
<dbReference type="InterPro" id="IPR051606">
    <property type="entry name" value="Polyketide_Oxido-like"/>
</dbReference>
<evidence type="ECO:0000256" key="1">
    <source>
        <dbReference type="ARBA" id="ARBA00038376"/>
    </source>
</evidence>
<dbReference type="GO" id="GO:0042602">
    <property type="term" value="F:riboflavin reductase (NADPH) activity"/>
    <property type="evidence" value="ECO:0007669"/>
    <property type="project" value="TreeGrafter"/>
</dbReference>
<dbReference type="AlphaFoldDB" id="A0A9W9PQM9"/>
<keyword evidence="4" id="KW-1185">Reference proteome</keyword>
<reference evidence="3" key="1">
    <citation type="submission" date="2022-12" db="EMBL/GenBank/DDBJ databases">
        <authorList>
            <person name="Petersen C."/>
        </authorList>
    </citation>
    <scope>NUCLEOTIDE SEQUENCE</scope>
    <source>
        <strain evidence="3">IBT 21472</strain>
    </source>
</reference>
<proteinExistence type="inferred from homology"/>
<name>A0A9W9PQM9_9EURO</name>
<dbReference type="EMBL" id="JAPZBO010000009">
    <property type="protein sequence ID" value="KAJ5303143.1"/>
    <property type="molecule type" value="Genomic_DNA"/>
</dbReference>
<protein>
    <submittedName>
        <fullName evidence="3">Flavin reductase</fullName>
    </submittedName>
</protein>
<dbReference type="GO" id="GO:0004074">
    <property type="term" value="F:biliverdin reductase [NAD(P)H] activity"/>
    <property type="evidence" value="ECO:0007669"/>
    <property type="project" value="TreeGrafter"/>
</dbReference>
<dbReference type="PANTHER" id="PTHR43355">
    <property type="entry name" value="FLAVIN REDUCTASE (NADPH)"/>
    <property type="match status" value="1"/>
</dbReference>
<dbReference type="Gene3D" id="3.40.50.720">
    <property type="entry name" value="NAD(P)-binding Rossmann-like Domain"/>
    <property type="match status" value="1"/>
</dbReference>
<dbReference type="SUPFAM" id="SSF51735">
    <property type="entry name" value="NAD(P)-binding Rossmann-fold domains"/>
    <property type="match status" value="1"/>
</dbReference>
<comment type="similarity">
    <text evidence="1">Belongs to the avfA family.</text>
</comment>
<dbReference type="PANTHER" id="PTHR43355:SF2">
    <property type="entry name" value="FLAVIN REDUCTASE (NADPH)"/>
    <property type="match status" value="1"/>
</dbReference>
<dbReference type="Pfam" id="PF13460">
    <property type="entry name" value="NAD_binding_10"/>
    <property type="match status" value="1"/>
</dbReference>
<sequence length="216" mass="22898">MRVLVIGGSGQTGRLVIDEALQRGHKITALIRNPSALPAMEGLKIVKGTPVEPSNIESAFNAVQGDLPTAVIVTLSSPKEKGTRVMSQTHENLVAAMKRHGVSKIATLSSFGVGSSLANITVLMKWAISNTSLGHSFVDHNHVDEILKKSELKFVLLRPARLTRAKKKPVQFLGDDGKGLGIFAGLGGISRASVAACLVDAVETSTWDRSTPVISN</sequence>
<dbReference type="Proteomes" id="UP001147746">
    <property type="component" value="Unassembled WGS sequence"/>
</dbReference>
<evidence type="ECO:0000313" key="4">
    <source>
        <dbReference type="Proteomes" id="UP001147746"/>
    </source>
</evidence>
<dbReference type="InterPro" id="IPR036291">
    <property type="entry name" value="NAD(P)-bd_dom_sf"/>
</dbReference>
<organism evidence="3 4">
    <name type="scientific">Penicillium atrosanguineum</name>
    <dbReference type="NCBI Taxonomy" id="1132637"/>
    <lineage>
        <taxon>Eukaryota</taxon>
        <taxon>Fungi</taxon>
        <taxon>Dikarya</taxon>
        <taxon>Ascomycota</taxon>
        <taxon>Pezizomycotina</taxon>
        <taxon>Eurotiomycetes</taxon>
        <taxon>Eurotiomycetidae</taxon>
        <taxon>Eurotiales</taxon>
        <taxon>Aspergillaceae</taxon>
        <taxon>Penicillium</taxon>
    </lineage>
</organism>
<feature type="domain" description="NAD(P)-binding" evidence="2">
    <location>
        <begin position="7"/>
        <end position="203"/>
    </location>
</feature>
<dbReference type="InterPro" id="IPR016040">
    <property type="entry name" value="NAD(P)-bd_dom"/>
</dbReference>